<dbReference type="EMBL" id="JAAALK010000288">
    <property type="protein sequence ID" value="KAG8054182.1"/>
    <property type="molecule type" value="Genomic_DNA"/>
</dbReference>
<evidence type="ECO:0000313" key="2">
    <source>
        <dbReference type="EMBL" id="KAG8054182.1"/>
    </source>
</evidence>
<proteinExistence type="predicted"/>
<reference evidence="3" key="2">
    <citation type="submission" date="2021-02" db="EMBL/GenBank/DDBJ databases">
        <authorList>
            <person name="Kimball J.A."/>
            <person name="Haas M.W."/>
            <person name="Macchietto M."/>
            <person name="Kono T."/>
            <person name="Duquette J."/>
            <person name="Shao M."/>
        </authorList>
    </citation>
    <scope>NUCLEOTIDE SEQUENCE</scope>
    <source>
        <tissue evidence="3">Fresh leaf tissue</tissue>
    </source>
</reference>
<accession>A0A8J5SW00</accession>
<dbReference type="EMBL" id="JAAALK010000087">
    <property type="protein sequence ID" value="KAG8081680.1"/>
    <property type="molecule type" value="Genomic_DNA"/>
</dbReference>
<evidence type="ECO:0000313" key="4">
    <source>
        <dbReference type="Proteomes" id="UP000729402"/>
    </source>
</evidence>
<keyword evidence="4" id="KW-1185">Reference proteome</keyword>
<name>A0A8J5SW00_ZIZPA</name>
<gene>
    <name evidence="2" type="ORF">GUJ93_ZPchr0001g29510</name>
    <name evidence="3" type="ORF">GUJ93_ZPchr0019g2659</name>
</gene>
<comment type="caution">
    <text evidence="3">The sequence shown here is derived from an EMBL/GenBank/DDBJ whole genome shotgun (WGS) entry which is preliminary data.</text>
</comment>
<feature type="compositionally biased region" description="Low complexity" evidence="1">
    <location>
        <begin position="37"/>
        <end position="46"/>
    </location>
</feature>
<sequence>MPWCGLRRGLRDTRLEEIPIFHGAATPRRRAGPCHRPPAQRATAPRPAGVFRVADWRSSSSGARRAGPKIACVLFRRVARDGRPGRHGSPGGRRRQATSRSLGAMRTGRSALRPRPGWPSMIPRPAGGAAAEMLLDGLRLATNGGINTKANAPCWSAGPGQDFPNRTNYHDF</sequence>
<reference evidence="3" key="1">
    <citation type="journal article" date="2021" name="bioRxiv">
        <title>Whole Genome Assembly and Annotation of Northern Wild Rice, Zizania palustris L., Supports a Whole Genome Duplication in the Zizania Genus.</title>
        <authorList>
            <person name="Haas M."/>
            <person name="Kono T."/>
            <person name="Macchietto M."/>
            <person name="Millas R."/>
            <person name="McGilp L."/>
            <person name="Shao M."/>
            <person name="Duquette J."/>
            <person name="Hirsch C.N."/>
            <person name="Kimball J."/>
        </authorList>
    </citation>
    <scope>NUCLEOTIDE SEQUENCE</scope>
    <source>
        <tissue evidence="3">Fresh leaf tissue</tissue>
    </source>
</reference>
<organism evidence="3 4">
    <name type="scientific">Zizania palustris</name>
    <name type="common">Northern wild rice</name>
    <dbReference type="NCBI Taxonomy" id="103762"/>
    <lineage>
        <taxon>Eukaryota</taxon>
        <taxon>Viridiplantae</taxon>
        <taxon>Streptophyta</taxon>
        <taxon>Embryophyta</taxon>
        <taxon>Tracheophyta</taxon>
        <taxon>Spermatophyta</taxon>
        <taxon>Magnoliopsida</taxon>
        <taxon>Liliopsida</taxon>
        <taxon>Poales</taxon>
        <taxon>Poaceae</taxon>
        <taxon>BOP clade</taxon>
        <taxon>Oryzoideae</taxon>
        <taxon>Oryzeae</taxon>
        <taxon>Zizaniinae</taxon>
        <taxon>Zizania</taxon>
    </lineage>
</organism>
<evidence type="ECO:0000313" key="3">
    <source>
        <dbReference type="EMBL" id="KAG8081680.1"/>
    </source>
</evidence>
<dbReference type="AlphaFoldDB" id="A0A8J5SW00"/>
<feature type="region of interest" description="Disordered" evidence="1">
    <location>
        <begin position="79"/>
        <end position="120"/>
    </location>
</feature>
<dbReference type="Proteomes" id="UP000729402">
    <property type="component" value="Unassembled WGS sequence"/>
</dbReference>
<protein>
    <submittedName>
        <fullName evidence="3">Uncharacterized protein</fullName>
    </submittedName>
</protein>
<feature type="region of interest" description="Disordered" evidence="1">
    <location>
        <begin position="26"/>
        <end position="46"/>
    </location>
</feature>
<evidence type="ECO:0000256" key="1">
    <source>
        <dbReference type="SAM" id="MobiDB-lite"/>
    </source>
</evidence>